<proteinExistence type="predicted"/>
<gene>
    <name evidence="2" type="ordered locus">Desmer_3496</name>
</gene>
<evidence type="ECO:0000313" key="2">
    <source>
        <dbReference type="EMBL" id="AFQ45342.1"/>
    </source>
</evidence>
<dbReference type="EMBL" id="CP003629">
    <property type="protein sequence ID" value="AFQ45342.1"/>
    <property type="molecule type" value="Genomic_DNA"/>
</dbReference>
<keyword evidence="1" id="KW-0812">Transmembrane</keyword>
<protein>
    <submittedName>
        <fullName evidence="2">Uncharacterized protein</fullName>
    </submittedName>
</protein>
<evidence type="ECO:0000313" key="3">
    <source>
        <dbReference type="Proteomes" id="UP000005262"/>
    </source>
</evidence>
<keyword evidence="1" id="KW-0472">Membrane</keyword>
<accession>J7IU32</accession>
<dbReference type="KEGG" id="dmi:Desmer_3496"/>
<reference evidence="2 3" key="1">
    <citation type="journal article" date="2012" name="J. Bacteriol.">
        <title>Complete genome sequences of Desulfosporosinus orientis DSM765T, Desulfosporosinus youngiae DSM17734T, Desulfosporosinus meridiei DSM13257T, and Desulfosporosinus acidiphilus DSM22704T.</title>
        <authorList>
            <person name="Pester M."/>
            <person name="Brambilla E."/>
            <person name="Alazard D."/>
            <person name="Rattei T."/>
            <person name="Weinmaier T."/>
            <person name="Han J."/>
            <person name="Lucas S."/>
            <person name="Lapidus A."/>
            <person name="Cheng J.F."/>
            <person name="Goodwin L."/>
            <person name="Pitluck S."/>
            <person name="Peters L."/>
            <person name="Ovchinnikova G."/>
            <person name="Teshima H."/>
            <person name="Detter J.C."/>
            <person name="Han C.S."/>
            <person name="Tapia R."/>
            <person name="Land M.L."/>
            <person name="Hauser L."/>
            <person name="Kyrpides N.C."/>
            <person name="Ivanova N.N."/>
            <person name="Pagani I."/>
            <person name="Huntmann M."/>
            <person name="Wei C.L."/>
            <person name="Davenport K.W."/>
            <person name="Daligault H."/>
            <person name="Chain P.S."/>
            <person name="Chen A."/>
            <person name="Mavromatis K."/>
            <person name="Markowitz V."/>
            <person name="Szeto E."/>
            <person name="Mikhailova N."/>
            <person name="Pati A."/>
            <person name="Wagner M."/>
            <person name="Woyke T."/>
            <person name="Ollivier B."/>
            <person name="Klenk H.P."/>
            <person name="Spring S."/>
            <person name="Loy A."/>
        </authorList>
    </citation>
    <scope>NUCLEOTIDE SEQUENCE [LARGE SCALE GENOMIC DNA]</scope>
    <source>
        <strain evidence="3">ATCC BAA-275 / DSM 13257 / NCIMB 13706 / S10</strain>
    </source>
</reference>
<keyword evidence="3" id="KW-1185">Reference proteome</keyword>
<dbReference type="HOGENOM" id="CLU_1259744_0_0_9"/>
<dbReference type="AlphaFoldDB" id="J7IU32"/>
<sequence>MKRNLYERLETLFFTIFIVMIFIVGTWDGIQGLVNKVHETIEVHETKEQLLLHIRQEETLLALTVKNVNDWDSEPLLPDSPELTKKMLITKTQVAQKGKGIQETRRDNLELLRTDAYKIGDTQVANNLLLFVEIAIEETAITLNDYENKLHDLRYLQENLYDTSSNDESVLKHLCNRVKYTSSEDYTNAKKVLSNTLQRRFNNVDISQEIHDILATSNF</sequence>
<keyword evidence="1" id="KW-1133">Transmembrane helix</keyword>
<organism evidence="2 3">
    <name type="scientific">Desulfosporosinus meridiei (strain ATCC BAA-275 / DSM 13257 / KCTC 12902 / NCIMB 13706 / S10)</name>
    <dbReference type="NCBI Taxonomy" id="768704"/>
    <lineage>
        <taxon>Bacteria</taxon>
        <taxon>Bacillati</taxon>
        <taxon>Bacillota</taxon>
        <taxon>Clostridia</taxon>
        <taxon>Eubacteriales</taxon>
        <taxon>Desulfitobacteriaceae</taxon>
        <taxon>Desulfosporosinus</taxon>
    </lineage>
</organism>
<name>J7IU32_DESMD</name>
<dbReference type="RefSeq" id="WP_014904251.1">
    <property type="nucleotide sequence ID" value="NC_018515.1"/>
</dbReference>
<reference evidence="3" key="2">
    <citation type="submission" date="2012-08" db="EMBL/GenBank/DDBJ databases">
        <title>Finished genome of Desulfosporosinus meridiei DSM 13257.</title>
        <authorList>
            <person name="Huntemann M."/>
            <person name="Wei C.-L."/>
            <person name="Han J."/>
            <person name="Detter J.C."/>
            <person name="Han C."/>
            <person name="Davenport K."/>
            <person name="Daligault H."/>
            <person name="Erkkila T."/>
            <person name="Gu W."/>
            <person name="Munk A.C.C."/>
            <person name="Teshima H."/>
            <person name="Xu Y."/>
            <person name="Chain P."/>
            <person name="Tapia R."/>
            <person name="Chen A."/>
            <person name="Krypides N."/>
            <person name="Mavromatis K."/>
            <person name="Markowitz V."/>
            <person name="Szeto E."/>
            <person name="Ivanova N."/>
            <person name="Mikhailova N."/>
            <person name="Ovchinnikova G."/>
            <person name="Pagani I."/>
            <person name="Pati A."/>
            <person name="Goodwin L."/>
            <person name="Peters L."/>
            <person name="Pitluck S."/>
            <person name="Woyke T."/>
            <person name="Pester M."/>
            <person name="Spring S."/>
            <person name="Ollivier B."/>
            <person name="Rattei T."/>
            <person name="Klenk H.-P."/>
            <person name="Wagner M."/>
            <person name="Loy A."/>
        </authorList>
    </citation>
    <scope>NUCLEOTIDE SEQUENCE [LARGE SCALE GENOMIC DNA]</scope>
    <source>
        <strain evidence="3">ATCC BAA-275 / DSM 13257 / NCIMB 13706 / S10</strain>
    </source>
</reference>
<evidence type="ECO:0000256" key="1">
    <source>
        <dbReference type="SAM" id="Phobius"/>
    </source>
</evidence>
<feature type="transmembrane region" description="Helical" evidence="1">
    <location>
        <begin position="12"/>
        <end position="30"/>
    </location>
</feature>
<dbReference type="Proteomes" id="UP000005262">
    <property type="component" value="Chromosome"/>
</dbReference>